<dbReference type="Gene3D" id="3.10.10.10">
    <property type="entry name" value="HIV Type 1 Reverse Transcriptase, subunit A, domain 1"/>
    <property type="match status" value="1"/>
</dbReference>
<evidence type="ECO:0000256" key="6">
    <source>
        <dbReference type="ARBA" id="ARBA00022801"/>
    </source>
</evidence>
<keyword evidence="2" id="KW-0808">Transferase</keyword>
<dbReference type="InterPro" id="IPR043128">
    <property type="entry name" value="Rev_trsase/Diguanyl_cyclase"/>
</dbReference>
<keyword evidence="6" id="KW-0378">Hydrolase</keyword>
<dbReference type="AlphaFoldDB" id="A0A6G1AXA7"/>
<protein>
    <submittedName>
        <fullName evidence="9">POK25 protein</fullName>
    </submittedName>
</protein>
<comment type="caution">
    <text evidence="9">The sequence shown here is derived from an EMBL/GenBank/DDBJ whole genome shotgun (WGS) entry which is preliminary data.</text>
</comment>
<feature type="non-terminal residue" evidence="9">
    <location>
        <position position="1"/>
    </location>
</feature>
<dbReference type="SUPFAM" id="SSF56672">
    <property type="entry name" value="DNA/RNA polymerases"/>
    <property type="match status" value="1"/>
</dbReference>
<dbReference type="Proteomes" id="UP000475037">
    <property type="component" value="Unassembled WGS sequence"/>
</dbReference>
<evidence type="ECO:0000313" key="9">
    <source>
        <dbReference type="EMBL" id="KAF0880167.1"/>
    </source>
</evidence>
<comment type="similarity">
    <text evidence="1">Belongs to the beta type-B retroviral polymerase family. HERV class-II K(HML-2) pol subfamily.</text>
</comment>
<dbReference type="Pfam" id="PF00078">
    <property type="entry name" value="RVT_1"/>
    <property type="match status" value="1"/>
</dbReference>
<dbReference type="PANTHER" id="PTHR41694:SF3">
    <property type="entry name" value="RNA-DIRECTED DNA POLYMERASE-RELATED"/>
    <property type="match status" value="1"/>
</dbReference>
<keyword evidence="5" id="KW-0255">Endonuclease</keyword>
<name>A0A6G1AXA7_CROCR</name>
<sequence>WNSPVFVIQKKSGKWRMLTDLREVNKCIEPMRALQLGLPSPALIPQNWPLMVLDLKDCFFTIPLQLQDRDKFAFTVPVLNHAQPVKRYQWTVLPQGMVNSPTLCQEFVARSLQSIRQEYPNYI</sequence>
<evidence type="ECO:0000256" key="3">
    <source>
        <dbReference type="ARBA" id="ARBA00022695"/>
    </source>
</evidence>
<evidence type="ECO:0000256" key="1">
    <source>
        <dbReference type="ARBA" id="ARBA00010879"/>
    </source>
</evidence>
<organism evidence="9 10">
    <name type="scientific">Crocuta crocuta</name>
    <name type="common">Spotted hyena</name>
    <dbReference type="NCBI Taxonomy" id="9678"/>
    <lineage>
        <taxon>Eukaryota</taxon>
        <taxon>Metazoa</taxon>
        <taxon>Chordata</taxon>
        <taxon>Craniata</taxon>
        <taxon>Vertebrata</taxon>
        <taxon>Euteleostomi</taxon>
        <taxon>Mammalia</taxon>
        <taxon>Eutheria</taxon>
        <taxon>Laurasiatheria</taxon>
        <taxon>Carnivora</taxon>
        <taxon>Feliformia</taxon>
        <taxon>Hyaenidae</taxon>
        <taxon>Crocuta</taxon>
    </lineage>
</organism>
<evidence type="ECO:0000313" key="10">
    <source>
        <dbReference type="Proteomes" id="UP000475037"/>
    </source>
</evidence>
<dbReference type="PROSITE" id="PS50878">
    <property type="entry name" value="RT_POL"/>
    <property type="match status" value="1"/>
</dbReference>
<dbReference type="GO" id="GO:0004519">
    <property type="term" value="F:endonuclease activity"/>
    <property type="evidence" value="ECO:0007669"/>
    <property type="project" value="UniProtKB-KW"/>
</dbReference>
<evidence type="ECO:0000256" key="4">
    <source>
        <dbReference type="ARBA" id="ARBA00022722"/>
    </source>
</evidence>
<dbReference type="GO" id="GO:0016787">
    <property type="term" value="F:hydrolase activity"/>
    <property type="evidence" value="ECO:0007669"/>
    <property type="project" value="UniProtKB-KW"/>
</dbReference>
<evidence type="ECO:0000256" key="7">
    <source>
        <dbReference type="ARBA" id="ARBA00022918"/>
    </source>
</evidence>
<keyword evidence="3" id="KW-0548">Nucleotidyltransferase</keyword>
<evidence type="ECO:0000256" key="2">
    <source>
        <dbReference type="ARBA" id="ARBA00022679"/>
    </source>
</evidence>
<evidence type="ECO:0000256" key="5">
    <source>
        <dbReference type="ARBA" id="ARBA00022759"/>
    </source>
</evidence>
<keyword evidence="10" id="KW-1185">Reference proteome</keyword>
<dbReference type="GO" id="GO:0035613">
    <property type="term" value="F:RNA stem-loop binding"/>
    <property type="evidence" value="ECO:0007669"/>
    <property type="project" value="TreeGrafter"/>
</dbReference>
<dbReference type="EMBL" id="VOAJ01003288">
    <property type="protein sequence ID" value="KAF0880167.1"/>
    <property type="molecule type" value="Genomic_DNA"/>
</dbReference>
<dbReference type="InterPro" id="IPR043502">
    <property type="entry name" value="DNA/RNA_pol_sf"/>
</dbReference>
<reference evidence="9 10" key="1">
    <citation type="submission" date="2019-11" db="EMBL/GenBank/DDBJ databases">
        <authorList>
            <person name="Yang C."/>
            <person name="Li F."/>
        </authorList>
    </citation>
    <scope>NUCLEOTIDE SEQUENCE [LARGE SCALE GENOMIC DNA]</scope>
    <source>
        <strain evidence="9">KB4526</strain>
        <tissue evidence="9">Muscle</tissue>
    </source>
</reference>
<keyword evidence="7" id="KW-0695">RNA-directed DNA polymerase</keyword>
<dbReference type="InterPro" id="IPR000477">
    <property type="entry name" value="RT_dom"/>
</dbReference>
<evidence type="ECO:0000259" key="8">
    <source>
        <dbReference type="PROSITE" id="PS50878"/>
    </source>
</evidence>
<dbReference type="Gene3D" id="3.30.70.270">
    <property type="match status" value="1"/>
</dbReference>
<dbReference type="PANTHER" id="PTHR41694">
    <property type="entry name" value="ENDOGENOUS RETROVIRUS GROUP K MEMBER POL PROTEIN"/>
    <property type="match status" value="1"/>
</dbReference>
<dbReference type="GO" id="GO:0003964">
    <property type="term" value="F:RNA-directed DNA polymerase activity"/>
    <property type="evidence" value="ECO:0007669"/>
    <property type="project" value="UniProtKB-KW"/>
</dbReference>
<keyword evidence="4" id="KW-0540">Nuclease</keyword>
<feature type="non-terminal residue" evidence="9">
    <location>
        <position position="123"/>
    </location>
</feature>
<accession>A0A6G1AXA7</accession>
<gene>
    <name evidence="9" type="primary">Ervk25_2</name>
    <name evidence="9" type="ORF">FOF47_R04490</name>
</gene>
<proteinExistence type="inferred from homology"/>
<feature type="domain" description="Reverse transcriptase" evidence="8">
    <location>
        <begin position="1"/>
        <end position="123"/>
    </location>
</feature>